<evidence type="ECO:0000313" key="1">
    <source>
        <dbReference type="EMBL" id="MBK1884846.1"/>
    </source>
</evidence>
<dbReference type="RefSeq" id="WP_200274406.1">
    <property type="nucleotide sequence ID" value="NZ_JAENIJ010000141.1"/>
</dbReference>
<dbReference type="Proteomes" id="UP000603141">
    <property type="component" value="Unassembled WGS sequence"/>
</dbReference>
<proteinExistence type="predicted"/>
<keyword evidence="2" id="KW-1185">Reference proteome</keyword>
<sequence length="133" mass="15032">MKKSILLLLSVFVAFTMMAGSLYALLRAPIPSESSVVGIYTAVRDGYSDQLEIMPDYKFVQTLKTPSGATIINSGTWTLRNRGLDIGVYSFFIDSITGEVLTEPERFSSFPFSVYPNMLIFDWDSDFYRLNKQ</sequence>
<accession>A0A934S8Q8</accession>
<comment type="caution">
    <text evidence="1">The sequence shown here is derived from an EMBL/GenBank/DDBJ whole genome shotgun (WGS) entry which is preliminary data.</text>
</comment>
<reference evidence="1" key="1">
    <citation type="submission" date="2021-01" db="EMBL/GenBank/DDBJ databases">
        <title>Modified the classification status of verrucomicrobia.</title>
        <authorList>
            <person name="Feng X."/>
        </authorList>
    </citation>
    <scope>NUCLEOTIDE SEQUENCE</scope>
    <source>
        <strain evidence="1">KCTC 22041</strain>
    </source>
</reference>
<dbReference type="AlphaFoldDB" id="A0A934S8Q8"/>
<protein>
    <submittedName>
        <fullName evidence="1">Uncharacterized protein</fullName>
    </submittedName>
</protein>
<evidence type="ECO:0000313" key="2">
    <source>
        <dbReference type="Proteomes" id="UP000603141"/>
    </source>
</evidence>
<name>A0A934S8Q8_9BACT</name>
<dbReference type="EMBL" id="JAENIJ010000141">
    <property type="protein sequence ID" value="MBK1884846.1"/>
    <property type="molecule type" value="Genomic_DNA"/>
</dbReference>
<organism evidence="1 2">
    <name type="scientific">Luteolibacter pohnpeiensis</name>
    <dbReference type="NCBI Taxonomy" id="454153"/>
    <lineage>
        <taxon>Bacteria</taxon>
        <taxon>Pseudomonadati</taxon>
        <taxon>Verrucomicrobiota</taxon>
        <taxon>Verrucomicrobiia</taxon>
        <taxon>Verrucomicrobiales</taxon>
        <taxon>Verrucomicrobiaceae</taxon>
        <taxon>Luteolibacter</taxon>
    </lineage>
</organism>
<gene>
    <name evidence="1" type="ORF">JIN85_20720</name>
</gene>